<dbReference type="OrthoDB" id="839663at2"/>
<dbReference type="AlphaFoldDB" id="A0A0F5FP41"/>
<dbReference type="InterPro" id="IPR038573">
    <property type="entry name" value="BrnT_sf"/>
</dbReference>
<comment type="caution">
    <text evidence="1">The sequence shown here is derived from an EMBL/GenBank/DDBJ whole genome shotgun (WGS) entry which is preliminary data.</text>
</comment>
<accession>A0A0F5FP41</accession>
<dbReference type="Pfam" id="PF04365">
    <property type="entry name" value="BrnT_toxin"/>
    <property type="match status" value="1"/>
</dbReference>
<keyword evidence="2" id="KW-1185">Reference proteome</keyword>
<protein>
    <recommendedName>
        <fullName evidence="3">BrnT family toxin</fullName>
    </recommendedName>
</protein>
<gene>
    <name evidence="1" type="ORF">VE25_17145</name>
</gene>
<dbReference type="PATRIC" id="fig|443610.3.peg.1728"/>
<evidence type="ECO:0000313" key="1">
    <source>
        <dbReference type="EMBL" id="KKB10601.1"/>
    </source>
</evidence>
<evidence type="ECO:0008006" key="3">
    <source>
        <dbReference type="Google" id="ProtNLM"/>
    </source>
</evidence>
<dbReference type="InterPro" id="IPR007460">
    <property type="entry name" value="BrnT_toxin"/>
</dbReference>
<sequence>MDFEWDENKRRGNLKKHGVDLLEAALIFEGDYTSRVDDRWDYGEERLISIGMASGECFVVVHTQRDERIRLISAWRGGRDERKIYEARFPRRNQSDEGKGRIDH</sequence>
<dbReference type="RefSeq" id="WP_046109879.1">
    <property type="nucleotide sequence ID" value="NZ_JZEX01000145.1"/>
</dbReference>
<dbReference type="EMBL" id="JZEX01000145">
    <property type="protein sequence ID" value="KKB10601.1"/>
    <property type="molecule type" value="Genomic_DNA"/>
</dbReference>
<proteinExistence type="predicted"/>
<name>A0A0F5FP41_9HYPH</name>
<reference evidence="1 2" key="1">
    <citation type="submission" date="2015-03" db="EMBL/GenBank/DDBJ databases">
        <authorList>
            <person name="Hassan Y.I."/>
            <person name="Lepp D."/>
            <person name="Li X.-Z."/>
            <person name="Zhou T."/>
        </authorList>
    </citation>
    <scope>NUCLEOTIDE SEQUENCE [LARGE SCALE GENOMIC DNA]</scope>
    <source>
        <strain evidence="1 2">BD-c194</strain>
    </source>
</reference>
<dbReference type="STRING" id="443610.VE25_17145"/>
<evidence type="ECO:0000313" key="2">
    <source>
        <dbReference type="Proteomes" id="UP000033632"/>
    </source>
</evidence>
<dbReference type="Proteomes" id="UP000033632">
    <property type="component" value="Unassembled WGS sequence"/>
</dbReference>
<organism evidence="1 2">
    <name type="scientific">Devosia geojensis</name>
    <dbReference type="NCBI Taxonomy" id="443610"/>
    <lineage>
        <taxon>Bacteria</taxon>
        <taxon>Pseudomonadati</taxon>
        <taxon>Pseudomonadota</taxon>
        <taxon>Alphaproteobacteria</taxon>
        <taxon>Hyphomicrobiales</taxon>
        <taxon>Devosiaceae</taxon>
        <taxon>Devosia</taxon>
    </lineage>
</organism>
<dbReference type="Gene3D" id="3.10.450.530">
    <property type="entry name" value="Ribonuclease toxin, BrnT, of type II toxin-antitoxin system"/>
    <property type="match status" value="1"/>
</dbReference>